<sequence length="76" mass="8159">MSDHAYDISYLLDSDAATAEVPVLRVAKVPPKPARSPSHIAAAQAALALELLQAAEAHEDWIRQYVRMYGVAGDGV</sequence>
<organism evidence="1">
    <name type="scientific">Rhodanobacter sp. IGA1.0</name>
    <dbReference type="NCBI Taxonomy" id="3158582"/>
    <lineage>
        <taxon>Bacteria</taxon>
        <taxon>Pseudomonadati</taxon>
        <taxon>Pseudomonadota</taxon>
        <taxon>Gammaproteobacteria</taxon>
        <taxon>Lysobacterales</taxon>
        <taxon>Rhodanobacteraceae</taxon>
        <taxon>Rhodanobacter</taxon>
    </lineage>
</organism>
<evidence type="ECO:0000313" key="1">
    <source>
        <dbReference type="EMBL" id="XBS89320.1"/>
    </source>
</evidence>
<gene>
    <name evidence="1" type="ORF">ABNK63_13085</name>
</gene>
<reference evidence="1" key="1">
    <citation type="submission" date="2024-06" db="EMBL/GenBank/DDBJ databases">
        <authorList>
            <person name="Sun Y."/>
        </authorList>
    </citation>
    <scope>NUCLEOTIDE SEQUENCE</scope>
    <source>
        <strain evidence="1">IGA1.0</strain>
    </source>
</reference>
<dbReference type="AlphaFoldDB" id="A0AAU7QIH1"/>
<protein>
    <submittedName>
        <fullName evidence="1">Uncharacterized protein</fullName>
    </submittedName>
</protein>
<dbReference type="EMBL" id="CP157948">
    <property type="protein sequence ID" value="XBS89320.1"/>
    <property type="molecule type" value="Genomic_DNA"/>
</dbReference>
<name>A0AAU7QIH1_9GAMM</name>
<accession>A0AAU7QIH1</accession>
<proteinExistence type="predicted"/>
<dbReference type="RefSeq" id="WP_007804148.1">
    <property type="nucleotide sequence ID" value="NZ_CP157948.1"/>
</dbReference>